<dbReference type="SUPFAM" id="SSF48452">
    <property type="entry name" value="TPR-like"/>
    <property type="match status" value="1"/>
</dbReference>
<dbReference type="eggNOG" id="ENOG502S5JJ">
    <property type="taxonomic scope" value="Eukaryota"/>
</dbReference>
<dbReference type="InterPro" id="IPR019734">
    <property type="entry name" value="TPR_rpt"/>
</dbReference>
<evidence type="ECO:0000313" key="1">
    <source>
        <dbReference type="EMBL" id="EQC26671.1"/>
    </source>
</evidence>
<dbReference type="STRING" id="1156394.T0PWQ0"/>
<gene>
    <name evidence="1" type="ORF">SDRG_15509</name>
</gene>
<name>T0PWQ0_SAPDV</name>
<dbReference type="InParanoid" id="T0PWQ0"/>
<reference evidence="1 2" key="1">
    <citation type="submission" date="2012-04" db="EMBL/GenBank/DDBJ databases">
        <title>The Genome Sequence of Saprolegnia declina VS20.</title>
        <authorList>
            <consortium name="The Broad Institute Genome Sequencing Platform"/>
            <person name="Russ C."/>
            <person name="Nusbaum C."/>
            <person name="Tyler B."/>
            <person name="van West P."/>
            <person name="Dieguez-Uribeondo J."/>
            <person name="de Bruijn I."/>
            <person name="Tripathy S."/>
            <person name="Jiang R."/>
            <person name="Young S.K."/>
            <person name="Zeng Q."/>
            <person name="Gargeya S."/>
            <person name="Fitzgerald M."/>
            <person name="Haas B."/>
            <person name="Abouelleil A."/>
            <person name="Alvarado L."/>
            <person name="Arachchi H.M."/>
            <person name="Berlin A."/>
            <person name="Chapman S.B."/>
            <person name="Goldberg J."/>
            <person name="Griggs A."/>
            <person name="Gujja S."/>
            <person name="Hansen M."/>
            <person name="Howarth C."/>
            <person name="Imamovic A."/>
            <person name="Larimer J."/>
            <person name="McCowen C."/>
            <person name="Montmayeur A."/>
            <person name="Murphy C."/>
            <person name="Neiman D."/>
            <person name="Pearson M."/>
            <person name="Priest M."/>
            <person name="Roberts A."/>
            <person name="Saif S."/>
            <person name="Shea T."/>
            <person name="Sisk P."/>
            <person name="Sykes S."/>
            <person name="Wortman J."/>
            <person name="Nusbaum C."/>
            <person name="Birren B."/>
        </authorList>
    </citation>
    <scope>NUCLEOTIDE SEQUENCE [LARGE SCALE GENOMIC DNA]</scope>
    <source>
        <strain evidence="1 2">VS20</strain>
    </source>
</reference>
<dbReference type="Gene3D" id="1.25.40.10">
    <property type="entry name" value="Tetratricopeptide repeat domain"/>
    <property type="match status" value="2"/>
</dbReference>
<evidence type="ECO:0008006" key="3">
    <source>
        <dbReference type="Google" id="ProtNLM"/>
    </source>
</evidence>
<evidence type="ECO:0000313" key="2">
    <source>
        <dbReference type="Proteomes" id="UP000030762"/>
    </source>
</evidence>
<dbReference type="VEuPathDB" id="FungiDB:SDRG_15509"/>
<sequence>MTPPTTKRGLHLSYLCHFINEHGGQAEFAGKSTAQVCFEFVVPLTKPSQLSLVDHVANDPSTAAYVAPANWYVSHAWQYLFLETVDSLERFFADRDLSDDAVLWFCVFNNNQHLASSYPFEYWSSTFKNGLAAIGNVVMIMHPWNDPIVLRRSWCVFEVYVAVTMGARFEIALAHDQEAAFLDDIGQHGAFHKMLATIKSAESETSVPSDRDGIFALIRAETSFIAVDRLIFTTLTSWIKSALEASIAVSSSSALARAKRWQQLGYIHDSLLEFAESERCFQEALRLFLETNGPVDADTLSLGSLVALAIAHQRKPRTEWEPRFRSTLAMASEHLRATHATTLAARTHLVISLIEQPAFADVLHLALEDFEWRRSQHGLSDARTAKTMSLAATIEETLLGRDHPATMLTFGRLVAVHLQMGDAAQGVPLAERITVTRERTLGATHRDTFENRFNMTSLTIMAGDVPSAMTQLLSLKTLVDACPHLRYALFVVYNNLGIVYAMQAQLDQALASYRSAFQEKFSAWALYAFAVHITPGSHDGVALARACVESTPDTEHETWLESCMVCYLPIIGGTVACAACPQDVFKFCTRCRDQRLSRLMRFCRHDLQETTWVMTVPLRRFVFEEVLRADDAALDDVGRLAGEYEVYCDTHKVPRSERLKRSAMPGLNRGWHPM</sequence>
<protein>
    <recommendedName>
        <fullName evidence="3">MalT-like TPR region domain-containing protein</fullName>
    </recommendedName>
</protein>
<accession>T0PWQ0</accession>
<dbReference type="Proteomes" id="UP000030762">
    <property type="component" value="Unassembled WGS sequence"/>
</dbReference>
<dbReference type="OrthoDB" id="435799at2759"/>
<dbReference type="AlphaFoldDB" id="T0PWQ0"/>
<dbReference type="InterPro" id="IPR011990">
    <property type="entry name" value="TPR-like_helical_dom_sf"/>
</dbReference>
<dbReference type="SMART" id="SM00028">
    <property type="entry name" value="TPR"/>
    <property type="match status" value="2"/>
</dbReference>
<dbReference type="RefSeq" id="XP_008619906.1">
    <property type="nucleotide sequence ID" value="XM_008621684.1"/>
</dbReference>
<organism evidence="1 2">
    <name type="scientific">Saprolegnia diclina (strain VS20)</name>
    <dbReference type="NCBI Taxonomy" id="1156394"/>
    <lineage>
        <taxon>Eukaryota</taxon>
        <taxon>Sar</taxon>
        <taxon>Stramenopiles</taxon>
        <taxon>Oomycota</taxon>
        <taxon>Saprolegniomycetes</taxon>
        <taxon>Saprolegniales</taxon>
        <taxon>Saprolegniaceae</taxon>
        <taxon>Saprolegnia</taxon>
    </lineage>
</organism>
<dbReference type="EMBL" id="JH767225">
    <property type="protein sequence ID" value="EQC26671.1"/>
    <property type="molecule type" value="Genomic_DNA"/>
</dbReference>
<proteinExistence type="predicted"/>
<keyword evidence="2" id="KW-1185">Reference proteome</keyword>
<dbReference type="GeneID" id="19956236"/>